<dbReference type="Pfam" id="PF05977">
    <property type="entry name" value="MFS_3"/>
    <property type="match status" value="1"/>
</dbReference>
<dbReference type="EMBL" id="JBHTOF010000011">
    <property type="protein sequence ID" value="MFD1464599.1"/>
    <property type="molecule type" value="Genomic_DNA"/>
</dbReference>
<dbReference type="InterPro" id="IPR010290">
    <property type="entry name" value="TM_effector"/>
</dbReference>
<gene>
    <name evidence="9" type="ORF">ACFQ4L_00640</name>
</gene>
<dbReference type="PROSITE" id="PS50850">
    <property type="entry name" value="MFS"/>
    <property type="match status" value="1"/>
</dbReference>
<dbReference type="Proteomes" id="UP001597244">
    <property type="component" value="Unassembled WGS sequence"/>
</dbReference>
<dbReference type="InterPro" id="IPR036259">
    <property type="entry name" value="MFS_trans_sf"/>
</dbReference>
<evidence type="ECO:0000313" key="9">
    <source>
        <dbReference type="EMBL" id="MFD1464599.1"/>
    </source>
</evidence>
<keyword evidence="10" id="KW-1185">Reference proteome</keyword>
<dbReference type="RefSeq" id="WP_125578092.1">
    <property type="nucleotide sequence ID" value="NZ_JBHTOF010000011.1"/>
</dbReference>
<dbReference type="SUPFAM" id="SSF103473">
    <property type="entry name" value="MFS general substrate transporter"/>
    <property type="match status" value="1"/>
</dbReference>
<keyword evidence="6 7" id="KW-0472">Membrane</keyword>
<comment type="subcellular location">
    <subcellularLocation>
        <location evidence="1">Cell membrane</location>
        <topology evidence="1">Multi-pass membrane protein</topology>
    </subcellularLocation>
</comment>
<feature type="transmembrane region" description="Helical" evidence="7">
    <location>
        <begin position="260"/>
        <end position="278"/>
    </location>
</feature>
<dbReference type="PANTHER" id="PTHR23513">
    <property type="entry name" value="INTEGRAL MEMBRANE EFFLUX PROTEIN-RELATED"/>
    <property type="match status" value="1"/>
</dbReference>
<keyword evidence="3" id="KW-1003">Cell membrane</keyword>
<feature type="transmembrane region" description="Helical" evidence="7">
    <location>
        <begin position="48"/>
        <end position="69"/>
    </location>
</feature>
<evidence type="ECO:0000259" key="8">
    <source>
        <dbReference type="PROSITE" id="PS50850"/>
    </source>
</evidence>
<protein>
    <submittedName>
        <fullName evidence="9">MFS transporter</fullName>
    </submittedName>
</protein>
<evidence type="ECO:0000256" key="4">
    <source>
        <dbReference type="ARBA" id="ARBA00022692"/>
    </source>
</evidence>
<feature type="transmembrane region" description="Helical" evidence="7">
    <location>
        <begin position="313"/>
        <end position="330"/>
    </location>
</feature>
<evidence type="ECO:0000256" key="1">
    <source>
        <dbReference type="ARBA" id="ARBA00004651"/>
    </source>
</evidence>
<evidence type="ECO:0000256" key="5">
    <source>
        <dbReference type="ARBA" id="ARBA00022989"/>
    </source>
</evidence>
<evidence type="ECO:0000256" key="6">
    <source>
        <dbReference type="ARBA" id="ARBA00023136"/>
    </source>
</evidence>
<evidence type="ECO:0000256" key="7">
    <source>
        <dbReference type="SAM" id="Phobius"/>
    </source>
</evidence>
<feature type="transmembrane region" description="Helical" evidence="7">
    <location>
        <begin position="377"/>
        <end position="396"/>
    </location>
</feature>
<feature type="domain" description="Major facilitator superfamily (MFS) profile" evidence="8">
    <location>
        <begin position="1"/>
        <end position="197"/>
    </location>
</feature>
<proteinExistence type="predicted"/>
<dbReference type="InterPro" id="IPR020846">
    <property type="entry name" value="MFS_dom"/>
</dbReference>
<keyword evidence="5 7" id="KW-1133">Transmembrane helix</keyword>
<dbReference type="PANTHER" id="PTHR23513:SF11">
    <property type="entry name" value="STAPHYLOFERRIN A TRANSPORTER"/>
    <property type="match status" value="1"/>
</dbReference>
<dbReference type="CDD" id="cd06173">
    <property type="entry name" value="MFS_MefA_like"/>
    <property type="match status" value="1"/>
</dbReference>
<feature type="transmembrane region" description="Helical" evidence="7">
    <location>
        <begin position="81"/>
        <end position="102"/>
    </location>
</feature>
<feature type="transmembrane region" description="Helical" evidence="7">
    <location>
        <begin position="170"/>
        <end position="193"/>
    </location>
</feature>
<reference evidence="10" key="1">
    <citation type="journal article" date="2019" name="Int. J. Syst. Evol. Microbiol.">
        <title>The Global Catalogue of Microorganisms (GCM) 10K type strain sequencing project: providing services to taxonomists for standard genome sequencing and annotation.</title>
        <authorList>
            <consortium name="The Broad Institute Genomics Platform"/>
            <consortium name="The Broad Institute Genome Sequencing Center for Infectious Disease"/>
            <person name="Wu L."/>
            <person name="Ma J."/>
        </authorList>
    </citation>
    <scope>NUCLEOTIDE SEQUENCE [LARGE SCALE GENOMIC DNA]</scope>
    <source>
        <strain evidence="10">CCM 8951</strain>
    </source>
</reference>
<sequence>MNVLRTTFSSLHSKNFRYFWLGQCVSVMGTWVQRTAQTWLVYSMTKSALLVGVLSACQFAPILIFTLFAGSLIDRYPKRRILMITQAGFLVLGVIMTLIVYFKIVQYWQVLLIAIGYGALQSFDTPTRQSFVVELVGHKDLMNGISLNSTIFNLAKIAGPSLAGLLMVQFSVSFCFMVDAISYLAVLLGLFLIKQTNAVASHSHKNIIVDVKDGLAYVWQHAEIRLSAELMIIICTLCYNNNVIIPIFAKTVLHSGAQTYANLLSATGIGSLIAAFLMSYLSRFGLQRNIYLVVAAGTAILQSAMLFVHSYGLAMVMMVAIGFCNMVFLNQSNAAFQFSIPDELRGRVMSVYVLLNQGTTPVGSLYVGGIMDVTSGLWGFPASGMLALVLLIPVLLTHRPTVKKWLQPQPRHLQL</sequence>
<evidence type="ECO:0000256" key="3">
    <source>
        <dbReference type="ARBA" id="ARBA00022475"/>
    </source>
</evidence>
<name>A0ABW4DM39_9LACO</name>
<keyword evidence="2" id="KW-0813">Transport</keyword>
<feature type="transmembrane region" description="Helical" evidence="7">
    <location>
        <begin position="230"/>
        <end position="248"/>
    </location>
</feature>
<dbReference type="Gene3D" id="1.20.1250.20">
    <property type="entry name" value="MFS general substrate transporter like domains"/>
    <property type="match status" value="1"/>
</dbReference>
<comment type="caution">
    <text evidence="9">The sequence shown here is derived from an EMBL/GenBank/DDBJ whole genome shotgun (WGS) entry which is preliminary data.</text>
</comment>
<evidence type="ECO:0000256" key="2">
    <source>
        <dbReference type="ARBA" id="ARBA00022448"/>
    </source>
</evidence>
<organism evidence="9 10">
    <name type="scientific">Lapidilactobacillus mulanensis</name>
    <dbReference type="NCBI Taxonomy" id="2485999"/>
    <lineage>
        <taxon>Bacteria</taxon>
        <taxon>Bacillati</taxon>
        <taxon>Bacillota</taxon>
        <taxon>Bacilli</taxon>
        <taxon>Lactobacillales</taxon>
        <taxon>Lactobacillaceae</taxon>
        <taxon>Lapidilactobacillus</taxon>
    </lineage>
</organism>
<evidence type="ECO:0000313" key="10">
    <source>
        <dbReference type="Proteomes" id="UP001597244"/>
    </source>
</evidence>
<keyword evidence="4 7" id="KW-0812">Transmembrane</keyword>
<accession>A0ABW4DM39</accession>